<dbReference type="InterPro" id="IPR051202">
    <property type="entry name" value="Peptidase_C40"/>
</dbReference>
<dbReference type="Gene3D" id="1.10.101.10">
    <property type="entry name" value="PGBD-like superfamily/PGBD"/>
    <property type="match status" value="3"/>
</dbReference>
<name>A0ABV6KEY0_9BACI</name>
<proteinExistence type="inferred from homology"/>
<dbReference type="RefSeq" id="WP_335959699.1">
    <property type="nucleotide sequence ID" value="NZ_JAXBLX010000006.1"/>
</dbReference>
<keyword evidence="8" id="KW-1185">Reference proteome</keyword>
<feature type="domain" description="NlpC/P60" evidence="6">
    <location>
        <begin position="332"/>
        <end position="451"/>
    </location>
</feature>
<dbReference type="InterPro" id="IPR038765">
    <property type="entry name" value="Papain-like_cys_pep_sf"/>
</dbReference>
<dbReference type="InterPro" id="IPR036365">
    <property type="entry name" value="PGBD-like_sf"/>
</dbReference>
<dbReference type="Gene3D" id="3.90.1720.10">
    <property type="entry name" value="endopeptidase domain like (from Nostoc punctiforme)"/>
    <property type="match status" value="1"/>
</dbReference>
<evidence type="ECO:0000259" key="6">
    <source>
        <dbReference type="PROSITE" id="PS51935"/>
    </source>
</evidence>
<sequence length="451" mass="48100">MKEASTMRKVVISSTFATGIFLAIPQMADAALGEQTLRFGMNHSDVKELQDALKKTGHFTYEQSTGYYGSITTDAVRAFQRKHNLQVDGIAGPQTLSTLLSQGGQAPAAPSKPSTGSTSNSTSGSGSLTNMNALLRFGSNGKQVEELQQKLKEKGFYKSTITGQFARVTEQAVRDFQRASNIKVDGIVGPQTLSHLLNKPNPSETSYQKDEKEIANEVVQNPNPPAQSTTTLRVGSSGQAVSTLQEQLRSVGVFNQAPTGYYGEITATSVRNFQKVHNLTADGIAGPKTRSKLNEVATNKSTGSSSGSNASSGSSKPATPAKEPSRTSSNPAALVTNLVAEAANHVGVPYLWGGQSTSGFDCSGFVQYVFTQQGISVPRTVAQQWNAGKAVSQPSVGDLVFFETYTKGPSHNGIYIGNNQFVHSGSSTGVTVTSMNNPYWKQRYLGAKRLY</sequence>
<keyword evidence="3" id="KW-0378">Hydrolase</keyword>
<evidence type="ECO:0000256" key="1">
    <source>
        <dbReference type="ARBA" id="ARBA00007074"/>
    </source>
</evidence>
<dbReference type="Proteomes" id="UP001589838">
    <property type="component" value="Unassembled WGS sequence"/>
</dbReference>
<dbReference type="EMBL" id="JBHLUX010000036">
    <property type="protein sequence ID" value="MFC0471794.1"/>
    <property type="molecule type" value="Genomic_DNA"/>
</dbReference>
<dbReference type="SUPFAM" id="SSF54001">
    <property type="entry name" value="Cysteine proteinases"/>
    <property type="match status" value="1"/>
</dbReference>
<comment type="similarity">
    <text evidence="1">Belongs to the peptidase C40 family.</text>
</comment>
<gene>
    <name evidence="7" type="ORF">ACFFHM_15130</name>
</gene>
<dbReference type="InterPro" id="IPR002477">
    <property type="entry name" value="Peptidoglycan-bd-like"/>
</dbReference>
<feature type="region of interest" description="Disordered" evidence="5">
    <location>
        <begin position="296"/>
        <end position="330"/>
    </location>
</feature>
<evidence type="ECO:0000256" key="5">
    <source>
        <dbReference type="SAM" id="MobiDB-lite"/>
    </source>
</evidence>
<keyword evidence="4" id="KW-0788">Thiol protease</keyword>
<dbReference type="SUPFAM" id="SSF47090">
    <property type="entry name" value="PGBD-like"/>
    <property type="match status" value="3"/>
</dbReference>
<dbReference type="InterPro" id="IPR000064">
    <property type="entry name" value="NLP_P60_dom"/>
</dbReference>
<comment type="caution">
    <text evidence="7">The sequence shown here is derived from an EMBL/GenBank/DDBJ whole genome shotgun (WGS) entry which is preliminary data.</text>
</comment>
<dbReference type="PROSITE" id="PS51935">
    <property type="entry name" value="NLPC_P60"/>
    <property type="match status" value="1"/>
</dbReference>
<feature type="compositionally biased region" description="Low complexity" evidence="5">
    <location>
        <begin position="114"/>
        <end position="127"/>
    </location>
</feature>
<evidence type="ECO:0000256" key="2">
    <source>
        <dbReference type="ARBA" id="ARBA00022670"/>
    </source>
</evidence>
<dbReference type="Pfam" id="PF01471">
    <property type="entry name" value="PG_binding_1"/>
    <property type="match status" value="3"/>
</dbReference>
<accession>A0ABV6KEY0</accession>
<feature type="compositionally biased region" description="Low complexity" evidence="5">
    <location>
        <begin position="297"/>
        <end position="316"/>
    </location>
</feature>
<evidence type="ECO:0000313" key="8">
    <source>
        <dbReference type="Proteomes" id="UP001589838"/>
    </source>
</evidence>
<evidence type="ECO:0000256" key="3">
    <source>
        <dbReference type="ARBA" id="ARBA00022801"/>
    </source>
</evidence>
<feature type="region of interest" description="Disordered" evidence="5">
    <location>
        <begin position="98"/>
        <end position="131"/>
    </location>
</feature>
<dbReference type="InterPro" id="IPR036366">
    <property type="entry name" value="PGBDSf"/>
</dbReference>
<evidence type="ECO:0000313" key="7">
    <source>
        <dbReference type="EMBL" id="MFC0471794.1"/>
    </source>
</evidence>
<organism evidence="7 8">
    <name type="scientific">Halalkalibacter kiskunsagensis</name>
    <dbReference type="NCBI Taxonomy" id="1548599"/>
    <lineage>
        <taxon>Bacteria</taxon>
        <taxon>Bacillati</taxon>
        <taxon>Bacillota</taxon>
        <taxon>Bacilli</taxon>
        <taxon>Bacillales</taxon>
        <taxon>Bacillaceae</taxon>
        <taxon>Halalkalibacter</taxon>
    </lineage>
</organism>
<keyword evidence="2" id="KW-0645">Protease</keyword>
<protein>
    <submittedName>
        <fullName evidence="7">Peptidoglycan-binding protein</fullName>
    </submittedName>
</protein>
<reference evidence="7 8" key="1">
    <citation type="submission" date="2024-09" db="EMBL/GenBank/DDBJ databases">
        <authorList>
            <person name="Sun Q."/>
            <person name="Mori K."/>
        </authorList>
    </citation>
    <scope>NUCLEOTIDE SEQUENCE [LARGE SCALE GENOMIC DNA]</scope>
    <source>
        <strain evidence="7 8">NCAIM B.02610</strain>
    </source>
</reference>
<dbReference type="PANTHER" id="PTHR47053:SF1">
    <property type="entry name" value="MUREIN DD-ENDOPEPTIDASE MEPH-RELATED"/>
    <property type="match status" value="1"/>
</dbReference>
<dbReference type="Pfam" id="PF00877">
    <property type="entry name" value="NLPC_P60"/>
    <property type="match status" value="1"/>
</dbReference>
<dbReference type="PANTHER" id="PTHR47053">
    <property type="entry name" value="MUREIN DD-ENDOPEPTIDASE MEPH-RELATED"/>
    <property type="match status" value="1"/>
</dbReference>
<evidence type="ECO:0000256" key="4">
    <source>
        <dbReference type="ARBA" id="ARBA00022807"/>
    </source>
</evidence>